<comment type="caution">
    <text evidence="1">The sequence shown here is derived from an EMBL/GenBank/DDBJ whole genome shotgun (WGS) entry which is preliminary data.</text>
</comment>
<protein>
    <submittedName>
        <fullName evidence="1">Uncharacterized protein</fullName>
    </submittedName>
</protein>
<proteinExistence type="predicted"/>
<dbReference type="OrthoDB" id="4556536at2"/>
<reference evidence="1 2" key="1">
    <citation type="submission" date="2018-09" db="EMBL/GenBank/DDBJ databases">
        <title>YIM PH21274 draft genome.</title>
        <authorList>
            <person name="Miao C."/>
        </authorList>
    </citation>
    <scope>NUCLEOTIDE SEQUENCE [LARGE SCALE GENOMIC DNA]</scope>
    <source>
        <strain evidence="1 2">YIM PH 21724</strain>
    </source>
</reference>
<dbReference type="Proteomes" id="UP000266677">
    <property type="component" value="Unassembled WGS sequence"/>
</dbReference>
<sequence length="234" mass="25016">MGQSIGASEIKAISIGGAGVRRISVGTSLIWTNRQEFSDNFDRANGPLGPNWDTSGLSAYIYGNAAGRPDEKSAGVTNFYWGVWRQPLATDDIEVSAVAVSPKDGLENLLNANRYGVSVGARFKAGSSTGVVAQMWDNQASIYSYDNTGKSTERAQKTGLNIGVGSRLRLTAIDNTYTAYIGSAQVCQWVDTAGIVPTGPDYRRPVFIVVGNKNFLGNYDSVGWGIDDWAAADI</sequence>
<evidence type="ECO:0000313" key="2">
    <source>
        <dbReference type="Proteomes" id="UP000266677"/>
    </source>
</evidence>
<organism evidence="1 2">
    <name type="scientific">Nocardia panacis</name>
    <dbReference type="NCBI Taxonomy" id="2340916"/>
    <lineage>
        <taxon>Bacteria</taxon>
        <taxon>Bacillati</taxon>
        <taxon>Actinomycetota</taxon>
        <taxon>Actinomycetes</taxon>
        <taxon>Mycobacteriales</taxon>
        <taxon>Nocardiaceae</taxon>
        <taxon>Nocardia</taxon>
    </lineage>
</organism>
<gene>
    <name evidence="1" type="ORF">D5S18_02915</name>
</gene>
<dbReference type="RefSeq" id="WP_120037689.1">
    <property type="nucleotide sequence ID" value="NZ_QZFU01000010.1"/>
</dbReference>
<dbReference type="EMBL" id="QZFU01000010">
    <property type="protein sequence ID" value="RJO79298.1"/>
    <property type="molecule type" value="Genomic_DNA"/>
</dbReference>
<dbReference type="AlphaFoldDB" id="A0A3A4KEZ3"/>
<name>A0A3A4KEZ3_9NOCA</name>
<evidence type="ECO:0000313" key="1">
    <source>
        <dbReference type="EMBL" id="RJO79298.1"/>
    </source>
</evidence>
<accession>A0A3A4KEZ3</accession>
<keyword evidence="2" id="KW-1185">Reference proteome</keyword>